<sequence>MTRSMMATKLYVPAPRRGFVVRPRLREKLRLGADSGLTLLSAPAGFGKTALLADWFGEAAGQDRCVAWLSLDPADSEPASFWTCVVTSLQSAVPGVGSSALELIASPPLATELLLTALVNDLAAVPKDVWLVLDDYHAVDSRDIGTGMAYFVEHLPPRVHVVVSTRSDPELPLSRWRVRGELVEIRAADLRFTPDETAAYLNDVAGLDLAAGQVSTLDQRTEGWIAALQLAALSLKGRDDAAGFIERFAGDHRYIVDYLVEEVLQHQTEAVRSFLLQTAVLDRLTGPLCDAVTGREDGSSTLAALERANLFVIPLDDQREWYRYHHLFADVLRGRLLSEQPGQIPLLHQRASRWHESQDHTEDAVRHALAGQDFDRAAHLVELAVPMLRRSRQDAVLFGWLKELPDADIRRSPVLSVFYAGFLLVSGDLPGVESRLADAERALAAVPALADAEGALAAVPDGPTPPLADTEEVQTVPATIAVYRAAVAQAGGDVGGTAAHARHALVLAGPEDHLARGAASGFLGLAAWADGDVPGALQTFTQAVASLHAAGNLVDELSSTVVLADMWLASGRPGEARRLYDNALQLADARGDSMVRASSELHVGLSEICRQAGDLSGANRHLEAAAVFVERGPMTESRYRWFVAMGLVAQDEGSPERAISYLDQAEQLFRPGFFPEVRPIPAIKARVWVRQGNLAEATGWANARGISVTDAASYMNEYSHLTLVRLLIAQQRAHPDTGAATGAVELLDRFLALATASGRAGSVVEIRMLQALAHDALGERRQALESLRSALADPPEPEEYVRLFLDEGPPMVELLREAMRDATREAAREATHDDGAAVRVRDRARRLLTLGEPPQPSPPQPKPSRPGERPPSDVDPLSERELQVLRLLDSELSGPEIARQLFISHNTLRTHTKHIFTKLGVTSRRAAVRRARDRGLM</sequence>
<dbReference type="AlphaFoldDB" id="A0A6P1NKZ9"/>
<dbReference type="SUPFAM" id="SSF46894">
    <property type="entry name" value="C-terminal effector domain of the bipartite response regulators"/>
    <property type="match status" value="1"/>
</dbReference>
<dbReference type="PANTHER" id="PTHR44688:SF16">
    <property type="entry name" value="DNA-BINDING TRANSCRIPTIONAL ACTIVATOR DEVR_DOSR"/>
    <property type="match status" value="1"/>
</dbReference>
<keyword evidence="3" id="KW-0804">Transcription</keyword>
<dbReference type="GO" id="GO:0003677">
    <property type="term" value="F:DNA binding"/>
    <property type="evidence" value="ECO:0007669"/>
    <property type="project" value="UniProtKB-KW"/>
</dbReference>
<dbReference type="GO" id="GO:0006355">
    <property type="term" value="P:regulation of DNA-templated transcription"/>
    <property type="evidence" value="ECO:0007669"/>
    <property type="project" value="InterPro"/>
</dbReference>
<evidence type="ECO:0000259" key="5">
    <source>
        <dbReference type="PROSITE" id="PS50043"/>
    </source>
</evidence>
<feature type="region of interest" description="Disordered" evidence="4">
    <location>
        <begin position="848"/>
        <end position="875"/>
    </location>
</feature>
<organism evidence="6 7">
    <name type="scientific">Pseudarthrobacter psychrotolerans</name>
    <dbReference type="NCBI Taxonomy" id="2697569"/>
    <lineage>
        <taxon>Bacteria</taxon>
        <taxon>Bacillati</taxon>
        <taxon>Actinomycetota</taxon>
        <taxon>Actinomycetes</taxon>
        <taxon>Micrococcales</taxon>
        <taxon>Micrococcaceae</taxon>
        <taxon>Pseudarthrobacter</taxon>
    </lineage>
</organism>
<dbReference type="Gene3D" id="3.40.50.300">
    <property type="entry name" value="P-loop containing nucleotide triphosphate hydrolases"/>
    <property type="match status" value="1"/>
</dbReference>
<evidence type="ECO:0000256" key="2">
    <source>
        <dbReference type="ARBA" id="ARBA00023125"/>
    </source>
</evidence>
<dbReference type="CDD" id="cd06170">
    <property type="entry name" value="LuxR_C_like"/>
    <property type="match status" value="1"/>
</dbReference>
<dbReference type="Pfam" id="PF00196">
    <property type="entry name" value="GerE"/>
    <property type="match status" value="1"/>
</dbReference>
<dbReference type="Gene3D" id="1.10.10.10">
    <property type="entry name" value="Winged helix-like DNA-binding domain superfamily/Winged helix DNA-binding domain"/>
    <property type="match status" value="1"/>
</dbReference>
<feature type="compositionally biased region" description="Basic and acidic residues" evidence="4">
    <location>
        <begin position="865"/>
        <end position="875"/>
    </location>
</feature>
<evidence type="ECO:0000256" key="3">
    <source>
        <dbReference type="ARBA" id="ARBA00023163"/>
    </source>
</evidence>
<dbReference type="SMART" id="SM00421">
    <property type="entry name" value="HTH_LUXR"/>
    <property type="match status" value="1"/>
</dbReference>
<dbReference type="InterPro" id="IPR036388">
    <property type="entry name" value="WH-like_DNA-bd_sf"/>
</dbReference>
<dbReference type="Pfam" id="PF25873">
    <property type="entry name" value="WHD_MalT"/>
    <property type="match status" value="1"/>
</dbReference>
<dbReference type="InterPro" id="IPR011990">
    <property type="entry name" value="TPR-like_helical_dom_sf"/>
</dbReference>
<dbReference type="SUPFAM" id="SSF52540">
    <property type="entry name" value="P-loop containing nucleoside triphosphate hydrolases"/>
    <property type="match status" value="1"/>
</dbReference>
<name>A0A6P1NKZ9_9MICC</name>
<dbReference type="InterPro" id="IPR059106">
    <property type="entry name" value="WHD_MalT"/>
</dbReference>
<protein>
    <submittedName>
        <fullName evidence="6">Helix-turn-helix transcriptional regulator</fullName>
    </submittedName>
</protein>
<accession>A0A6P1NKZ9</accession>
<dbReference type="KEGG" id="psey:GU243_11480"/>
<feature type="domain" description="HTH luxR-type" evidence="5">
    <location>
        <begin position="870"/>
        <end position="935"/>
    </location>
</feature>
<dbReference type="EMBL" id="CP047898">
    <property type="protein sequence ID" value="QHK20249.1"/>
    <property type="molecule type" value="Genomic_DNA"/>
</dbReference>
<dbReference type="PROSITE" id="PS50043">
    <property type="entry name" value="HTH_LUXR_2"/>
    <property type="match status" value="1"/>
</dbReference>
<keyword evidence="1" id="KW-0805">Transcription regulation</keyword>
<dbReference type="InterPro" id="IPR041617">
    <property type="entry name" value="TPR_MalT"/>
</dbReference>
<gene>
    <name evidence="6" type="ORF">GU243_11480</name>
</gene>
<evidence type="ECO:0000256" key="4">
    <source>
        <dbReference type="SAM" id="MobiDB-lite"/>
    </source>
</evidence>
<dbReference type="PRINTS" id="PR00038">
    <property type="entry name" value="HTHLUXR"/>
</dbReference>
<dbReference type="PANTHER" id="PTHR44688">
    <property type="entry name" value="DNA-BINDING TRANSCRIPTIONAL ACTIVATOR DEVR_DOSR"/>
    <property type="match status" value="1"/>
</dbReference>
<dbReference type="InterPro" id="IPR027417">
    <property type="entry name" value="P-loop_NTPase"/>
</dbReference>
<proteinExistence type="predicted"/>
<reference evidence="6 7" key="1">
    <citation type="submission" date="2020-01" db="EMBL/GenBank/DDBJ databases">
        <title>Pseudarthrobacter psychrotolerans sp. nov., isolated from antarctic soil.</title>
        <authorList>
            <person name="Shin Y."/>
            <person name="Park W."/>
        </authorList>
    </citation>
    <scope>NUCLEOTIDE SEQUENCE [LARGE SCALE GENOMIC DNA]</scope>
    <source>
        <strain evidence="6 7">YJ56</strain>
    </source>
</reference>
<dbReference type="Pfam" id="PF17874">
    <property type="entry name" value="TPR_MalT"/>
    <property type="match status" value="1"/>
</dbReference>
<feature type="compositionally biased region" description="Pro residues" evidence="4">
    <location>
        <begin position="853"/>
        <end position="864"/>
    </location>
</feature>
<evidence type="ECO:0000256" key="1">
    <source>
        <dbReference type="ARBA" id="ARBA00023015"/>
    </source>
</evidence>
<keyword evidence="7" id="KW-1185">Reference proteome</keyword>
<dbReference type="InterPro" id="IPR016032">
    <property type="entry name" value="Sig_transdc_resp-reg_C-effctor"/>
</dbReference>
<dbReference type="Gene3D" id="1.25.40.10">
    <property type="entry name" value="Tetratricopeptide repeat domain"/>
    <property type="match status" value="1"/>
</dbReference>
<dbReference type="InterPro" id="IPR000792">
    <property type="entry name" value="Tscrpt_reg_LuxR_C"/>
</dbReference>
<keyword evidence="2" id="KW-0238">DNA-binding</keyword>
<dbReference type="Proteomes" id="UP000464186">
    <property type="component" value="Chromosome"/>
</dbReference>
<evidence type="ECO:0000313" key="6">
    <source>
        <dbReference type="EMBL" id="QHK20249.1"/>
    </source>
</evidence>
<evidence type="ECO:0000313" key="7">
    <source>
        <dbReference type="Proteomes" id="UP000464186"/>
    </source>
</evidence>
<dbReference type="SUPFAM" id="SSF48452">
    <property type="entry name" value="TPR-like"/>
    <property type="match status" value="1"/>
</dbReference>